<dbReference type="OrthoDB" id="667305at2"/>
<protein>
    <submittedName>
        <fullName evidence="2">Uncharacterized membrane protein</fullName>
    </submittedName>
</protein>
<evidence type="ECO:0000313" key="3">
    <source>
        <dbReference type="Proteomes" id="UP000199354"/>
    </source>
</evidence>
<keyword evidence="1" id="KW-0812">Transmembrane</keyword>
<keyword evidence="3" id="KW-1185">Reference proteome</keyword>
<accession>A0A1G5CYB0</accession>
<keyword evidence="1" id="KW-1133">Transmembrane helix</keyword>
<dbReference type="AlphaFoldDB" id="A0A1G5CYB0"/>
<evidence type="ECO:0000256" key="1">
    <source>
        <dbReference type="SAM" id="Phobius"/>
    </source>
</evidence>
<reference evidence="2 3" key="1">
    <citation type="submission" date="2016-10" db="EMBL/GenBank/DDBJ databases">
        <authorList>
            <person name="de Groot N.N."/>
        </authorList>
    </citation>
    <scope>NUCLEOTIDE SEQUENCE [LARGE SCALE GENOMIC DNA]</scope>
    <source>
        <strain evidence="2 3">CGMCC 1.7031</strain>
    </source>
</reference>
<dbReference type="InterPro" id="IPR007462">
    <property type="entry name" value="COV1-like"/>
</dbReference>
<gene>
    <name evidence="2" type="ORF">SAMN02927903_00677</name>
</gene>
<name>A0A1G5CYB0_9FLAO</name>
<evidence type="ECO:0000313" key="2">
    <source>
        <dbReference type="EMBL" id="SCY07238.1"/>
    </source>
</evidence>
<dbReference type="Proteomes" id="UP000199354">
    <property type="component" value="Unassembled WGS sequence"/>
</dbReference>
<sequence length="185" mass="20391">MAGIIFLLPILVLVVLFTKIFQFLTGFTNKIAALFGLKSFVGVSGGTIVGAVSLILFCLLCGYLVRIAFFKAISKWVDRKLMANIPGYSIYREMALSKLEDHDKALPFESVVWVKRDAAEQPGFLMETMPDGRLVIFFPTAGKTLEGEVIVIAADQVRKMPETDMKAMKIALDNLGIGLSKIPTR</sequence>
<dbReference type="STRING" id="490189.SAMN02927903_00677"/>
<dbReference type="RefSeq" id="WP_091140908.1">
    <property type="nucleotide sequence ID" value="NZ_FMVF01000003.1"/>
</dbReference>
<dbReference type="Pfam" id="PF04367">
    <property type="entry name" value="DUF502"/>
    <property type="match status" value="1"/>
</dbReference>
<organism evidence="2 3">
    <name type="scientific">Flavobacterium caeni</name>
    <dbReference type="NCBI Taxonomy" id="490189"/>
    <lineage>
        <taxon>Bacteria</taxon>
        <taxon>Pseudomonadati</taxon>
        <taxon>Bacteroidota</taxon>
        <taxon>Flavobacteriia</taxon>
        <taxon>Flavobacteriales</taxon>
        <taxon>Flavobacteriaceae</taxon>
        <taxon>Flavobacterium</taxon>
    </lineage>
</organism>
<keyword evidence="1" id="KW-0472">Membrane</keyword>
<dbReference type="EMBL" id="FMVF01000003">
    <property type="protein sequence ID" value="SCY07238.1"/>
    <property type="molecule type" value="Genomic_DNA"/>
</dbReference>
<proteinExistence type="predicted"/>
<feature type="transmembrane region" description="Helical" evidence="1">
    <location>
        <begin position="42"/>
        <end position="65"/>
    </location>
</feature>